<dbReference type="InterPro" id="IPR029063">
    <property type="entry name" value="SAM-dependent_MTases_sf"/>
</dbReference>
<proteinExistence type="predicted"/>
<dbReference type="SUPFAM" id="SSF53335">
    <property type="entry name" value="S-adenosyl-L-methionine-dependent methyltransferases"/>
    <property type="match status" value="1"/>
</dbReference>
<dbReference type="Gene3D" id="3.40.50.150">
    <property type="entry name" value="Vaccinia Virus protein VP39"/>
    <property type="match status" value="1"/>
</dbReference>
<organism evidence="1">
    <name type="scientific">Virus NIOZ-UU159</name>
    <dbReference type="NCBI Taxonomy" id="2763270"/>
    <lineage>
        <taxon>Viruses</taxon>
    </lineage>
</organism>
<name>A0A7S9XHJ5_9VIRU</name>
<dbReference type="EMBL" id="MW030595">
    <property type="protein sequence ID" value="QPI16690.1"/>
    <property type="molecule type" value="Genomic_DNA"/>
</dbReference>
<reference evidence="1" key="1">
    <citation type="submission" date="2020-08" db="EMBL/GenBank/DDBJ databases">
        <title>Bridging the membrane lipid divide: bacteria of the FCB group superphylum have the potential to synthesize archaeal ether lipids.</title>
        <authorList>
            <person name="Villanueva L."/>
            <person name="von Meijenfeldt F.A.B."/>
            <person name="Westbye A.B."/>
            <person name="Yadav S."/>
            <person name="Hopmans E.C."/>
            <person name="Dutilh B.E."/>
            <person name="Sinninghe Damste J.S."/>
        </authorList>
    </citation>
    <scope>NUCLEOTIDE SEQUENCE</scope>
    <source>
        <strain evidence="1">NIOZ-UU159</strain>
    </source>
</reference>
<evidence type="ECO:0000313" key="1">
    <source>
        <dbReference type="EMBL" id="QPI16690.1"/>
    </source>
</evidence>
<sequence length="104" mass="11753">MGGFSYNIIEKIIDNTYNTAIETGTFKGDGTQILSKIFKKVYTIEINDLLYNTAVNKFSNTKNIKCLKGDSKRVLLEISSQPNLKNENILFWLDAHWSGDSSVN</sequence>
<gene>
    <name evidence="1" type="ORF">NIOZUU159_00184</name>
</gene>
<protein>
    <submittedName>
        <fullName evidence="1">Uncharacterized protein</fullName>
    </submittedName>
</protein>
<accession>A0A7S9XHJ5</accession>